<comment type="similarity">
    <text evidence="1">Belongs to the protein kinase superfamily. NEK Ser/Thr protein kinase family. NIMA subfamily.</text>
</comment>
<feature type="compositionally biased region" description="Low complexity" evidence="11">
    <location>
        <begin position="452"/>
        <end position="470"/>
    </location>
</feature>
<dbReference type="GO" id="GO:0004674">
    <property type="term" value="F:protein serine/threonine kinase activity"/>
    <property type="evidence" value="ECO:0007669"/>
    <property type="project" value="UniProtKB-KW"/>
</dbReference>
<gene>
    <name evidence="13" type="ORF">PGLA1383_LOCUS51601</name>
</gene>
<comment type="catalytic activity">
    <reaction evidence="8">
        <text>L-threonyl-[protein] + ATP = O-phospho-L-threonyl-[protein] + ADP + H(+)</text>
        <dbReference type="Rhea" id="RHEA:46608"/>
        <dbReference type="Rhea" id="RHEA-COMP:11060"/>
        <dbReference type="Rhea" id="RHEA-COMP:11605"/>
        <dbReference type="ChEBI" id="CHEBI:15378"/>
        <dbReference type="ChEBI" id="CHEBI:30013"/>
        <dbReference type="ChEBI" id="CHEBI:30616"/>
        <dbReference type="ChEBI" id="CHEBI:61977"/>
        <dbReference type="ChEBI" id="CHEBI:456216"/>
        <dbReference type="EC" id="2.7.11.1"/>
    </reaction>
</comment>
<evidence type="ECO:0000313" key="14">
    <source>
        <dbReference type="Proteomes" id="UP000654075"/>
    </source>
</evidence>
<keyword evidence="14" id="KW-1185">Reference proteome</keyword>
<comment type="catalytic activity">
    <reaction evidence="9">
        <text>L-seryl-[protein] + ATP = O-phospho-L-seryl-[protein] + ADP + H(+)</text>
        <dbReference type="Rhea" id="RHEA:17989"/>
        <dbReference type="Rhea" id="RHEA-COMP:9863"/>
        <dbReference type="Rhea" id="RHEA-COMP:11604"/>
        <dbReference type="ChEBI" id="CHEBI:15378"/>
        <dbReference type="ChEBI" id="CHEBI:29999"/>
        <dbReference type="ChEBI" id="CHEBI:30616"/>
        <dbReference type="ChEBI" id="CHEBI:83421"/>
        <dbReference type="ChEBI" id="CHEBI:456216"/>
        <dbReference type="EC" id="2.7.11.1"/>
    </reaction>
</comment>
<keyword evidence="4" id="KW-0808">Transferase</keyword>
<feature type="compositionally biased region" description="Basic and acidic residues" evidence="11">
    <location>
        <begin position="379"/>
        <end position="394"/>
    </location>
</feature>
<dbReference type="SUPFAM" id="SSF56112">
    <property type="entry name" value="Protein kinase-like (PK-like)"/>
    <property type="match status" value="1"/>
</dbReference>
<evidence type="ECO:0000256" key="1">
    <source>
        <dbReference type="ARBA" id="ARBA00010886"/>
    </source>
</evidence>
<feature type="compositionally biased region" description="Low complexity" evidence="11">
    <location>
        <begin position="430"/>
        <end position="443"/>
    </location>
</feature>
<keyword evidence="5 10" id="KW-0547">Nucleotide-binding</keyword>
<dbReference type="FunFam" id="1.10.510.10:FF:000869">
    <property type="entry name" value="Nek protein kinase"/>
    <property type="match status" value="1"/>
</dbReference>
<evidence type="ECO:0000259" key="12">
    <source>
        <dbReference type="PROSITE" id="PS50011"/>
    </source>
</evidence>
<dbReference type="CDD" id="cd08215">
    <property type="entry name" value="STKc_Nek"/>
    <property type="match status" value="1"/>
</dbReference>
<feature type="region of interest" description="Disordered" evidence="11">
    <location>
        <begin position="424"/>
        <end position="508"/>
    </location>
</feature>
<feature type="compositionally biased region" description="Polar residues" evidence="11">
    <location>
        <begin position="365"/>
        <end position="377"/>
    </location>
</feature>
<dbReference type="EMBL" id="CAJNNV010031402">
    <property type="protein sequence ID" value="CAE8636062.1"/>
    <property type="molecule type" value="Genomic_DNA"/>
</dbReference>
<dbReference type="EC" id="2.7.11.1" evidence="2"/>
<evidence type="ECO:0000256" key="9">
    <source>
        <dbReference type="ARBA" id="ARBA00048679"/>
    </source>
</evidence>
<feature type="compositionally biased region" description="Acidic residues" evidence="11">
    <location>
        <begin position="471"/>
        <end position="508"/>
    </location>
</feature>
<dbReference type="FunFam" id="3.30.200.20:FF:000097">
    <property type="entry name" value="Probable serine/threonine-protein kinase nek1"/>
    <property type="match status" value="1"/>
</dbReference>
<accession>A0A813HEN6</accession>
<feature type="region of interest" description="Disordered" evidence="11">
    <location>
        <begin position="549"/>
        <end position="585"/>
    </location>
</feature>
<dbReference type="InterPro" id="IPR000719">
    <property type="entry name" value="Prot_kinase_dom"/>
</dbReference>
<sequence>MASPVPTLKDWDFEDLKIIGRGQYGKAHLVRSGKDQELYIAKTIELTCLSSKERETALQEVELLRRLDHPNIVDYKDNFFMADTLVIIMQYCEGGDLATYIKDNLKKKTRIDEYQVMHYFVQILQALQYIHHERILHRDLKTSNLFLMTSKSVVKLGDFGISRVLEGSIEAAMTVVGTPYYMSPEVCENKPYTFKSDVWSLGCVLYELCVLKHAFSADNLLGLVYKIVSDKYEPIPDRYTPSLNTLIKRMLEKNADKRPSVRDLLTDTYVASFMKEYVQTGGQCAATSSTAPPPGSAGRASGSGAAPPRSSGAAPPNRTRERERGSSTAGAVGGPRPVARGQPSGDGQPDRRVSRTGSKPLRANGSRQGKAVSSPTVETPKEAAQRRKREVADRKAVELKVAAKQSMLNKTVARQMRQAEFQTTRANGMAGASPSAGFGFGSSLTSNPGSEGSRTPAASRAPAAGASPSGSEDDFRDEDLDSPLEEIDESGSSQEEYEDDFEDDFCSETDYEGSDIEEVDCVQNAGALSVVREEQDFTRVMNNYEQDLARSHGAASPAPSSAPRHHNDRQVQPASSGGAVPGSAIMDLRTRAQRLKEELMRKMGHETFDKAFDFIYQARMRNADERTVKRDLEALVGRNIYQAYCFDVDQLVFQQMCYGGT</sequence>
<evidence type="ECO:0000313" key="13">
    <source>
        <dbReference type="EMBL" id="CAE8636062.1"/>
    </source>
</evidence>
<organism evidence="13 14">
    <name type="scientific">Polarella glacialis</name>
    <name type="common">Dinoflagellate</name>
    <dbReference type="NCBI Taxonomy" id="89957"/>
    <lineage>
        <taxon>Eukaryota</taxon>
        <taxon>Sar</taxon>
        <taxon>Alveolata</taxon>
        <taxon>Dinophyceae</taxon>
        <taxon>Suessiales</taxon>
        <taxon>Suessiaceae</taxon>
        <taxon>Polarella</taxon>
    </lineage>
</organism>
<dbReference type="Gene3D" id="3.30.200.20">
    <property type="entry name" value="Phosphorylase Kinase, domain 1"/>
    <property type="match status" value="1"/>
</dbReference>
<comment type="caution">
    <text evidence="13">The sequence shown here is derived from an EMBL/GenBank/DDBJ whole genome shotgun (WGS) entry which is preliminary data.</text>
</comment>
<feature type="binding site" evidence="10">
    <location>
        <position position="42"/>
    </location>
    <ligand>
        <name>ATP</name>
        <dbReference type="ChEBI" id="CHEBI:30616"/>
    </ligand>
</feature>
<dbReference type="AlphaFoldDB" id="A0A813HEN6"/>
<evidence type="ECO:0000256" key="11">
    <source>
        <dbReference type="SAM" id="MobiDB-lite"/>
    </source>
</evidence>
<dbReference type="PROSITE" id="PS00107">
    <property type="entry name" value="PROTEIN_KINASE_ATP"/>
    <property type="match status" value="1"/>
</dbReference>
<dbReference type="Proteomes" id="UP000654075">
    <property type="component" value="Unassembled WGS sequence"/>
</dbReference>
<keyword evidence="7 10" id="KW-0067">ATP-binding</keyword>
<evidence type="ECO:0000256" key="7">
    <source>
        <dbReference type="ARBA" id="ARBA00022840"/>
    </source>
</evidence>
<dbReference type="InterPro" id="IPR051131">
    <property type="entry name" value="NEK_Ser/Thr_kinase_NIMA"/>
</dbReference>
<evidence type="ECO:0000256" key="4">
    <source>
        <dbReference type="ARBA" id="ARBA00022679"/>
    </source>
</evidence>
<dbReference type="GO" id="GO:0005524">
    <property type="term" value="F:ATP binding"/>
    <property type="evidence" value="ECO:0007669"/>
    <property type="project" value="UniProtKB-UniRule"/>
</dbReference>
<dbReference type="OrthoDB" id="248923at2759"/>
<name>A0A813HEN6_POLGL</name>
<feature type="domain" description="Protein kinase" evidence="12">
    <location>
        <begin position="13"/>
        <end position="270"/>
    </location>
</feature>
<evidence type="ECO:0000256" key="10">
    <source>
        <dbReference type="PROSITE-ProRule" id="PRU10141"/>
    </source>
</evidence>
<dbReference type="PANTHER" id="PTHR44899">
    <property type="entry name" value="CAMK FAMILY PROTEIN KINASE"/>
    <property type="match status" value="1"/>
</dbReference>
<feature type="region of interest" description="Disordered" evidence="11">
    <location>
        <begin position="284"/>
        <end position="394"/>
    </location>
</feature>
<dbReference type="OMA" id="FQGRHRW"/>
<dbReference type="PROSITE" id="PS50011">
    <property type="entry name" value="PROTEIN_KINASE_DOM"/>
    <property type="match status" value="1"/>
</dbReference>
<evidence type="ECO:0000256" key="2">
    <source>
        <dbReference type="ARBA" id="ARBA00012513"/>
    </source>
</evidence>
<dbReference type="Gene3D" id="1.10.510.10">
    <property type="entry name" value="Transferase(Phosphotransferase) domain 1"/>
    <property type="match status" value="1"/>
</dbReference>
<dbReference type="PROSITE" id="PS00108">
    <property type="entry name" value="PROTEIN_KINASE_ST"/>
    <property type="match status" value="1"/>
</dbReference>
<dbReference type="InterPro" id="IPR017441">
    <property type="entry name" value="Protein_kinase_ATP_BS"/>
</dbReference>
<evidence type="ECO:0000256" key="3">
    <source>
        <dbReference type="ARBA" id="ARBA00022527"/>
    </source>
</evidence>
<feature type="compositionally biased region" description="Low complexity" evidence="11">
    <location>
        <begin position="285"/>
        <end position="316"/>
    </location>
</feature>
<evidence type="ECO:0000256" key="5">
    <source>
        <dbReference type="ARBA" id="ARBA00022741"/>
    </source>
</evidence>
<evidence type="ECO:0000256" key="6">
    <source>
        <dbReference type="ARBA" id="ARBA00022777"/>
    </source>
</evidence>
<dbReference type="Pfam" id="PF00069">
    <property type="entry name" value="Pkinase"/>
    <property type="match status" value="1"/>
</dbReference>
<dbReference type="SMART" id="SM00220">
    <property type="entry name" value="S_TKc"/>
    <property type="match status" value="1"/>
</dbReference>
<dbReference type="InterPro" id="IPR011009">
    <property type="entry name" value="Kinase-like_dom_sf"/>
</dbReference>
<keyword evidence="3" id="KW-0723">Serine/threonine-protein kinase</keyword>
<reference evidence="13" key="1">
    <citation type="submission" date="2021-02" db="EMBL/GenBank/DDBJ databases">
        <authorList>
            <person name="Dougan E. K."/>
            <person name="Rhodes N."/>
            <person name="Thang M."/>
            <person name="Chan C."/>
        </authorList>
    </citation>
    <scope>NUCLEOTIDE SEQUENCE</scope>
</reference>
<keyword evidence="6" id="KW-0418">Kinase</keyword>
<dbReference type="InterPro" id="IPR008271">
    <property type="entry name" value="Ser/Thr_kinase_AS"/>
</dbReference>
<protein>
    <recommendedName>
        <fullName evidence="2">non-specific serine/threonine protein kinase</fullName>
        <ecNumber evidence="2">2.7.11.1</ecNumber>
    </recommendedName>
</protein>
<proteinExistence type="inferred from homology"/>
<evidence type="ECO:0000256" key="8">
    <source>
        <dbReference type="ARBA" id="ARBA00047899"/>
    </source>
</evidence>
<dbReference type="PANTHER" id="PTHR44899:SF3">
    <property type="entry name" value="SERINE_THREONINE-PROTEIN KINASE NEK1"/>
    <property type="match status" value="1"/>
</dbReference>